<dbReference type="RefSeq" id="WP_018079764.1">
    <property type="nucleotide sequence ID" value="NZ_AQWM01000001.1"/>
</dbReference>
<dbReference type="Proteomes" id="UP000017837">
    <property type="component" value="Unassembled WGS sequence"/>
</dbReference>
<dbReference type="InterPro" id="IPR042272">
    <property type="entry name" value="ATP12_ATP_synth-F1-assembly_N"/>
</dbReference>
<dbReference type="PATRIC" id="fig|1121022.4.peg.761"/>
<evidence type="ECO:0000256" key="2">
    <source>
        <dbReference type="ARBA" id="ARBA00022946"/>
    </source>
</evidence>
<comment type="similarity">
    <text evidence="1">Belongs to the ATP12 family.</text>
</comment>
<dbReference type="SUPFAM" id="SSF160909">
    <property type="entry name" value="ATP12-like"/>
    <property type="match status" value="1"/>
</dbReference>
<dbReference type="InterPro" id="IPR011419">
    <property type="entry name" value="ATP12_ATP_synth-F1-assembly"/>
</dbReference>
<protein>
    <recommendedName>
        <fullName evidence="6">ATPase</fullName>
    </recommendedName>
</protein>
<gene>
    <name evidence="4" type="ORF">ABENE_03855</name>
</gene>
<sequence>MTYEAKAPDKKSDSLGFRPKRFWGGTATVDLEGGIGVALDGRPVKTPKGKLLVLPNADLSQRIAAEWSAVGEYVDYEAMPLTRLGFASVDRMGEVLDDTLAEVTRYSETDLLCYPAEYPAALQAREAAVWQPVLAWADATLDLQFQQNQSIIHQPQPKTTIQRIQSLISNTTPYEQAGIMLAIPLLGSVILALALWRGHLSGEAAFVASRIGEDFQTETWGRDEEAAKRAAGIRAQAHSLEIWFKALA</sequence>
<dbReference type="PANTHER" id="PTHR21013">
    <property type="entry name" value="ATP SYNTHASE MITOCHONDRIAL F1 COMPLEX ASSEMBLY FACTOR 2/ATP12 PROTEIN, MITOCHONDRIAL PRECURSOR"/>
    <property type="match status" value="1"/>
</dbReference>
<dbReference type="Pfam" id="PF07542">
    <property type="entry name" value="ATP12"/>
    <property type="match status" value="1"/>
</dbReference>
<dbReference type="STRING" id="1121022.GCA_000376105_00077"/>
<name>V4RRK6_9CAUL</name>
<dbReference type="eggNOG" id="COG5387">
    <property type="taxonomic scope" value="Bacteria"/>
</dbReference>
<evidence type="ECO:0000256" key="3">
    <source>
        <dbReference type="ARBA" id="ARBA00023186"/>
    </source>
</evidence>
<evidence type="ECO:0000256" key="1">
    <source>
        <dbReference type="ARBA" id="ARBA00008231"/>
    </source>
</evidence>
<keyword evidence="2" id="KW-0809">Transit peptide</keyword>
<keyword evidence="5" id="KW-1185">Reference proteome</keyword>
<dbReference type="OrthoDB" id="9797825at2"/>
<evidence type="ECO:0000313" key="4">
    <source>
        <dbReference type="EMBL" id="ESQ93828.1"/>
    </source>
</evidence>
<evidence type="ECO:0008006" key="6">
    <source>
        <dbReference type="Google" id="ProtNLM"/>
    </source>
</evidence>
<dbReference type="InterPro" id="IPR023335">
    <property type="entry name" value="ATP12_ortho_dom_sf"/>
</dbReference>
<accession>V4RRK6</accession>
<dbReference type="AlphaFoldDB" id="V4RRK6"/>
<reference evidence="4 5" key="1">
    <citation type="journal article" date="2014" name="Nature">
        <title>Sequential evolution of bacterial morphology by co-option of a developmental regulator.</title>
        <authorList>
            <person name="Jiang C."/>
            <person name="Brown P.J."/>
            <person name="Ducret A."/>
            <person name="Brun Y.V."/>
        </authorList>
    </citation>
    <scope>NUCLEOTIDE SEQUENCE [LARGE SCALE GENOMIC DNA]</scope>
    <source>
        <strain evidence="4 5">DSM 16100</strain>
    </source>
</reference>
<comment type="caution">
    <text evidence="4">The sequence shown here is derived from an EMBL/GenBank/DDBJ whole genome shotgun (WGS) entry which is preliminary data.</text>
</comment>
<dbReference type="Gene3D" id="3.30.2180.10">
    <property type="entry name" value="ATP12-like"/>
    <property type="match status" value="1"/>
</dbReference>
<evidence type="ECO:0000313" key="5">
    <source>
        <dbReference type="Proteomes" id="UP000017837"/>
    </source>
</evidence>
<keyword evidence="3" id="KW-0143">Chaperone</keyword>
<proteinExistence type="inferred from homology"/>
<dbReference type="GO" id="GO:0043461">
    <property type="term" value="P:proton-transporting ATP synthase complex assembly"/>
    <property type="evidence" value="ECO:0007669"/>
    <property type="project" value="InterPro"/>
</dbReference>
<dbReference type="Gene3D" id="1.10.3580.10">
    <property type="entry name" value="ATP12 ATPase"/>
    <property type="match status" value="1"/>
</dbReference>
<organism evidence="4 5">
    <name type="scientific">Asticcacaulis benevestitus DSM 16100 = ATCC BAA-896</name>
    <dbReference type="NCBI Taxonomy" id="1121022"/>
    <lineage>
        <taxon>Bacteria</taxon>
        <taxon>Pseudomonadati</taxon>
        <taxon>Pseudomonadota</taxon>
        <taxon>Alphaproteobacteria</taxon>
        <taxon>Caulobacterales</taxon>
        <taxon>Caulobacteraceae</taxon>
        <taxon>Asticcacaulis</taxon>
    </lineage>
</organism>
<dbReference type="PANTHER" id="PTHR21013:SF10">
    <property type="entry name" value="ATP SYNTHASE MITOCHONDRIAL F1 COMPLEX ASSEMBLY FACTOR 2"/>
    <property type="match status" value="1"/>
</dbReference>
<dbReference type="EMBL" id="AWGB01000006">
    <property type="protein sequence ID" value="ESQ93828.1"/>
    <property type="molecule type" value="Genomic_DNA"/>
</dbReference>